<name>A0ABR7KZG9_9PSEU</name>
<reference evidence="2 3" key="1">
    <citation type="submission" date="2020-06" db="EMBL/GenBank/DDBJ databases">
        <title>Actinokineospora xiongansis sp. nov., isolated from soil of Baiyangdian.</title>
        <authorList>
            <person name="Zhang X."/>
        </authorList>
    </citation>
    <scope>NUCLEOTIDE SEQUENCE [LARGE SCALE GENOMIC DNA]</scope>
    <source>
        <strain evidence="2 3">HBU206404</strain>
    </source>
</reference>
<accession>A0ABR7KZG9</accession>
<dbReference type="Proteomes" id="UP000734823">
    <property type="component" value="Unassembled WGS sequence"/>
</dbReference>
<evidence type="ECO:0000313" key="3">
    <source>
        <dbReference type="Proteomes" id="UP000734823"/>
    </source>
</evidence>
<proteinExistence type="predicted"/>
<protein>
    <recommendedName>
        <fullName evidence="1">Flavodoxin domain-containing protein</fullName>
    </recommendedName>
</protein>
<feature type="domain" description="Flavodoxin" evidence="1">
    <location>
        <begin position="4"/>
        <end position="132"/>
    </location>
</feature>
<dbReference type="Pfam" id="PF12724">
    <property type="entry name" value="Flavodoxin_5"/>
    <property type="match status" value="1"/>
</dbReference>
<evidence type="ECO:0000259" key="1">
    <source>
        <dbReference type="Pfam" id="PF12724"/>
    </source>
</evidence>
<sequence>MRILIASASLHGSTAQIADAIAEEIRAALPSAEVDVRAVHEVGRVDGYDVVILGSAVYTGHWLAEAVRFVRANAPILFTRAVWLFSSGPVGKLRPFLEPIEAAEMAGISAAREHRVFDGCLDRSQLRWYGRALATATHAPEGDFRDWQAIRGWARGISVWLRTHETTRHTLERR</sequence>
<dbReference type="EMBL" id="JABVED010000001">
    <property type="protein sequence ID" value="MBC6445828.1"/>
    <property type="molecule type" value="Genomic_DNA"/>
</dbReference>
<dbReference type="PANTHER" id="PTHR38030:SF2">
    <property type="entry name" value="PROTOPORPHYRINOGEN IX DEHYDROGENASE [QUINONE]"/>
    <property type="match status" value="1"/>
</dbReference>
<dbReference type="InterPro" id="IPR052200">
    <property type="entry name" value="Protoporphyrinogen_IX_DH"/>
</dbReference>
<dbReference type="InterPro" id="IPR026816">
    <property type="entry name" value="Flavodoxin_dom"/>
</dbReference>
<dbReference type="CDD" id="cd00133">
    <property type="entry name" value="PTS_IIB"/>
    <property type="match status" value="1"/>
</dbReference>
<dbReference type="SUPFAM" id="SSF52218">
    <property type="entry name" value="Flavoproteins"/>
    <property type="match status" value="1"/>
</dbReference>
<dbReference type="PANTHER" id="PTHR38030">
    <property type="entry name" value="PROTOPORPHYRINOGEN IX DEHYDROGENASE [MENAQUINONE]"/>
    <property type="match status" value="1"/>
</dbReference>
<evidence type="ECO:0000313" key="2">
    <source>
        <dbReference type="EMBL" id="MBC6445828.1"/>
    </source>
</evidence>
<dbReference type="InterPro" id="IPR029039">
    <property type="entry name" value="Flavoprotein-like_sf"/>
</dbReference>
<dbReference type="RefSeq" id="WP_187217883.1">
    <property type="nucleotide sequence ID" value="NZ_JABVED010000001.1"/>
</dbReference>
<keyword evidence="3" id="KW-1185">Reference proteome</keyword>
<organism evidence="2 3">
    <name type="scientific">Actinokineospora xionganensis</name>
    <dbReference type="NCBI Taxonomy" id="2684470"/>
    <lineage>
        <taxon>Bacteria</taxon>
        <taxon>Bacillati</taxon>
        <taxon>Actinomycetota</taxon>
        <taxon>Actinomycetes</taxon>
        <taxon>Pseudonocardiales</taxon>
        <taxon>Pseudonocardiaceae</taxon>
        <taxon>Actinokineospora</taxon>
    </lineage>
</organism>
<dbReference type="Gene3D" id="3.40.50.360">
    <property type="match status" value="1"/>
</dbReference>
<gene>
    <name evidence="2" type="ORF">GPZ80_01415</name>
</gene>
<comment type="caution">
    <text evidence="2">The sequence shown here is derived from an EMBL/GenBank/DDBJ whole genome shotgun (WGS) entry which is preliminary data.</text>
</comment>